<dbReference type="AlphaFoldDB" id="R1GXR0"/>
<protein>
    <submittedName>
        <fullName evidence="1">Uncharacterized protein</fullName>
    </submittedName>
</protein>
<accession>R1GXR0</accession>
<comment type="caution">
    <text evidence="1">The sequence shown here is derived from an EMBL/GenBank/DDBJ whole genome shotgun (WGS) entry which is preliminary data.</text>
</comment>
<dbReference type="Proteomes" id="UP000011223">
    <property type="component" value="Unassembled WGS sequence"/>
</dbReference>
<sequence>MFKIVLAKGVEDQHVVFRVDVLFNQHSEPLKHQLVNV</sequence>
<evidence type="ECO:0000313" key="1">
    <source>
        <dbReference type="EMBL" id="EOD80963.1"/>
    </source>
</evidence>
<evidence type="ECO:0000313" key="2">
    <source>
        <dbReference type="Proteomes" id="UP000011223"/>
    </source>
</evidence>
<organism evidence="1 2">
    <name type="scientific">Grimontia indica</name>
    <dbReference type="NCBI Taxonomy" id="1056512"/>
    <lineage>
        <taxon>Bacteria</taxon>
        <taxon>Pseudomonadati</taxon>
        <taxon>Pseudomonadota</taxon>
        <taxon>Gammaproteobacteria</taxon>
        <taxon>Vibrionales</taxon>
        <taxon>Vibrionaceae</taxon>
        <taxon>Grimontia</taxon>
    </lineage>
</organism>
<gene>
    <name evidence="1" type="ORF">D515_04942</name>
</gene>
<reference evidence="1 2" key="1">
    <citation type="journal article" date="2014" name="PLoS ONE">
        <title>Grimontia indica AK16(T), sp. nov., Isolated from a Seawater Sample Reports the Presence of Pathogenic Genes Similar to Vibrio Genus.</title>
        <authorList>
            <person name="Singh A."/>
            <person name="Vaidya B."/>
            <person name="Khatri I."/>
            <person name="Srinivas T.N."/>
            <person name="Subramanian S."/>
            <person name="Korpole S."/>
            <person name="Pinnaka A.K."/>
        </authorList>
    </citation>
    <scope>NUCLEOTIDE SEQUENCE [LARGE SCALE GENOMIC DNA]</scope>
    <source>
        <strain evidence="1 2">AK16</strain>
    </source>
</reference>
<dbReference type="EMBL" id="ANFM02000009">
    <property type="protein sequence ID" value="EOD80963.1"/>
    <property type="molecule type" value="Genomic_DNA"/>
</dbReference>
<name>R1GXR0_9GAMM</name>
<proteinExistence type="predicted"/>
<keyword evidence="2" id="KW-1185">Reference proteome</keyword>